<proteinExistence type="inferred from homology"/>
<name>A0A1N6WZH0_9SPIO</name>
<evidence type="ECO:0000256" key="6">
    <source>
        <dbReference type="ARBA" id="ARBA00022679"/>
    </source>
</evidence>
<evidence type="ECO:0000256" key="7">
    <source>
        <dbReference type="ARBA" id="ARBA00022898"/>
    </source>
</evidence>
<keyword evidence="5 9" id="KW-0032">Aminotransferase</keyword>
<comment type="catalytic activity">
    <reaction evidence="8 9">
        <text>L-histidinol phosphate + 2-oxoglutarate = 3-(imidazol-4-yl)-2-oxopropyl phosphate + L-glutamate</text>
        <dbReference type="Rhea" id="RHEA:23744"/>
        <dbReference type="ChEBI" id="CHEBI:16810"/>
        <dbReference type="ChEBI" id="CHEBI:29985"/>
        <dbReference type="ChEBI" id="CHEBI:57766"/>
        <dbReference type="ChEBI" id="CHEBI:57980"/>
        <dbReference type="EC" id="2.6.1.9"/>
    </reaction>
</comment>
<dbReference type="HAMAP" id="MF_01023">
    <property type="entry name" value="HisC_aminotrans_2"/>
    <property type="match status" value="1"/>
</dbReference>
<dbReference type="SUPFAM" id="SSF53383">
    <property type="entry name" value="PLP-dependent transferases"/>
    <property type="match status" value="1"/>
</dbReference>
<evidence type="ECO:0000313" key="11">
    <source>
        <dbReference type="EMBL" id="SIQ95524.1"/>
    </source>
</evidence>
<organism evidence="11 12">
    <name type="scientific">Alkalispirochaeta americana</name>
    <dbReference type="NCBI Taxonomy" id="159291"/>
    <lineage>
        <taxon>Bacteria</taxon>
        <taxon>Pseudomonadati</taxon>
        <taxon>Spirochaetota</taxon>
        <taxon>Spirochaetia</taxon>
        <taxon>Spirochaetales</taxon>
        <taxon>Spirochaetaceae</taxon>
        <taxon>Alkalispirochaeta</taxon>
    </lineage>
</organism>
<dbReference type="InterPro" id="IPR015422">
    <property type="entry name" value="PyrdxlP-dep_Trfase_small"/>
</dbReference>
<dbReference type="Gene3D" id="3.40.640.10">
    <property type="entry name" value="Type I PLP-dependent aspartate aminotransferase-like (Major domain)"/>
    <property type="match status" value="1"/>
</dbReference>
<dbReference type="GO" id="GO:0000105">
    <property type="term" value="P:L-histidine biosynthetic process"/>
    <property type="evidence" value="ECO:0007669"/>
    <property type="project" value="UniProtKB-UniRule"/>
</dbReference>
<dbReference type="InterPro" id="IPR015421">
    <property type="entry name" value="PyrdxlP-dep_Trfase_major"/>
</dbReference>
<dbReference type="UniPathway" id="UPA00031">
    <property type="reaction ID" value="UER00012"/>
</dbReference>
<evidence type="ECO:0000256" key="1">
    <source>
        <dbReference type="ARBA" id="ARBA00001933"/>
    </source>
</evidence>
<comment type="pathway">
    <text evidence="2 9">Amino-acid biosynthesis; L-histidine biosynthesis; L-histidine from 5-phospho-alpha-D-ribose 1-diphosphate: step 7/9.</text>
</comment>
<keyword evidence="6 9" id="KW-0808">Transferase</keyword>
<dbReference type="NCBIfam" id="TIGR01141">
    <property type="entry name" value="hisC"/>
    <property type="match status" value="1"/>
</dbReference>
<reference evidence="11 12" key="1">
    <citation type="submission" date="2017-01" db="EMBL/GenBank/DDBJ databases">
        <authorList>
            <person name="Mah S.A."/>
            <person name="Swanson W.J."/>
            <person name="Moy G.W."/>
            <person name="Vacquier V.D."/>
        </authorList>
    </citation>
    <scope>NUCLEOTIDE SEQUENCE [LARGE SCALE GENOMIC DNA]</scope>
    <source>
        <strain evidence="11 12">ASpG1</strain>
    </source>
</reference>
<gene>
    <name evidence="9" type="primary">hisC</name>
    <name evidence="11" type="ORF">SAMN05920897_11951</name>
</gene>
<evidence type="ECO:0000256" key="4">
    <source>
        <dbReference type="ARBA" id="ARBA00011738"/>
    </source>
</evidence>
<comment type="subunit">
    <text evidence="4 9">Homodimer.</text>
</comment>
<dbReference type="OrthoDB" id="9813612at2"/>
<evidence type="ECO:0000256" key="3">
    <source>
        <dbReference type="ARBA" id="ARBA00007970"/>
    </source>
</evidence>
<evidence type="ECO:0000256" key="8">
    <source>
        <dbReference type="ARBA" id="ARBA00047481"/>
    </source>
</evidence>
<dbReference type="EC" id="2.6.1.9" evidence="9"/>
<accession>A0A1N6WZH0</accession>
<keyword evidence="7 9" id="KW-0663">Pyridoxal phosphate</keyword>
<dbReference type="InterPro" id="IPR015424">
    <property type="entry name" value="PyrdxlP-dep_Trfase"/>
</dbReference>
<dbReference type="EMBL" id="FTMS01000019">
    <property type="protein sequence ID" value="SIQ95524.1"/>
    <property type="molecule type" value="Genomic_DNA"/>
</dbReference>
<evidence type="ECO:0000256" key="2">
    <source>
        <dbReference type="ARBA" id="ARBA00005011"/>
    </source>
</evidence>
<dbReference type="GO" id="GO:0004400">
    <property type="term" value="F:histidinol-phosphate transaminase activity"/>
    <property type="evidence" value="ECO:0007669"/>
    <property type="project" value="UniProtKB-UniRule"/>
</dbReference>
<dbReference type="InterPro" id="IPR050106">
    <property type="entry name" value="HistidinolP_aminotransfase"/>
</dbReference>
<dbReference type="AlphaFoldDB" id="A0A1N6WZH0"/>
<dbReference type="InterPro" id="IPR005861">
    <property type="entry name" value="HisP_aminotrans"/>
</dbReference>
<comment type="cofactor">
    <cofactor evidence="1 9">
        <name>pyridoxal 5'-phosphate</name>
        <dbReference type="ChEBI" id="CHEBI:597326"/>
    </cofactor>
</comment>
<keyword evidence="9" id="KW-0028">Amino-acid biosynthesis</keyword>
<keyword evidence="9" id="KW-0368">Histidine biosynthesis</keyword>
<dbReference type="InterPro" id="IPR004839">
    <property type="entry name" value="Aminotransferase_I/II_large"/>
</dbReference>
<evidence type="ECO:0000256" key="5">
    <source>
        <dbReference type="ARBA" id="ARBA00022576"/>
    </source>
</evidence>
<dbReference type="Gene3D" id="3.90.1150.10">
    <property type="entry name" value="Aspartate Aminotransferase, domain 1"/>
    <property type="match status" value="1"/>
</dbReference>
<dbReference type="Pfam" id="PF00155">
    <property type="entry name" value="Aminotran_1_2"/>
    <property type="match status" value="1"/>
</dbReference>
<protein>
    <recommendedName>
        <fullName evidence="9">Histidinol-phosphate aminotransferase</fullName>
        <ecNumber evidence="9">2.6.1.9</ecNumber>
    </recommendedName>
    <alternativeName>
        <fullName evidence="9">Imidazole acetol-phosphate transaminase</fullName>
    </alternativeName>
</protein>
<feature type="domain" description="Aminotransferase class I/classII large" evidence="10">
    <location>
        <begin position="29"/>
        <end position="351"/>
    </location>
</feature>
<sequence>MVKNRTVKTRQILSDMPPYVPGARRPGAIKLSSNENPLGCSPAALEAIRQAATEAHIYPDGTALALKQALAEQAGLTPEEIILGNGSDEVLTLIAAAYINPGDCVLVGAHTFSQYAFAAKLFDGRVETVDMPDLAFDLERIADRLEEPGGRQVRIVFLCSPNNPTGLTISQDDLKRFLERISSQILVVVDHAYLEFQEDPASCDARQYLKDHSNLIVLQTFSKLHGLAALRVGYGLADPGVIEALNRVRSPFNVNSLGQAAAIAALNDQDFIRTSLETNRQGKALMNALFERHKLAHTSSEGNFVTARFPGEARFYANLLAEGGVTVRPLASFGLPQWLRITIGTPEQIATLEALLKPLLTDTPGVPG</sequence>
<dbReference type="STRING" id="159291.SAMN05920897_11951"/>
<dbReference type="GO" id="GO:0030170">
    <property type="term" value="F:pyridoxal phosphate binding"/>
    <property type="evidence" value="ECO:0007669"/>
    <property type="project" value="InterPro"/>
</dbReference>
<dbReference type="PANTHER" id="PTHR43643:SF3">
    <property type="entry name" value="HISTIDINOL-PHOSPHATE AMINOTRANSFERASE"/>
    <property type="match status" value="1"/>
</dbReference>
<evidence type="ECO:0000313" key="12">
    <source>
        <dbReference type="Proteomes" id="UP000186400"/>
    </source>
</evidence>
<dbReference type="CDD" id="cd00609">
    <property type="entry name" value="AAT_like"/>
    <property type="match status" value="1"/>
</dbReference>
<evidence type="ECO:0000259" key="10">
    <source>
        <dbReference type="Pfam" id="PF00155"/>
    </source>
</evidence>
<feature type="modified residue" description="N6-(pyridoxal phosphate)lysine" evidence="9">
    <location>
        <position position="223"/>
    </location>
</feature>
<evidence type="ECO:0000256" key="9">
    <source>
        <dbReference type="HAMAP-Rule" id="MF_01023"/>
    </source>
</evidence>
<comment type="similarity">
    <text evidence="3 9">Belongs to the class-II pyridoxal-phosphate-dependent aminotransferase family. Histidinol-phosphate aminotransferase subfamily.</text>
</comment>
<dbReference type="RefSeq" id="WP_076489765.1">
    <property type="nucleotide sequence ID" value="NZ_FTMS01000019.1"/>
</dbReference>
<dbReference type="Proteomes" id="UP000186400">
    <property type="component" value="Unassembled WGS sequence"/>
</dbReference>
<dbReference type="PANTHER" id="PTHR43643">
    <property type="entry name" value="HISTIDINOL-PHOSPHATE AMINOTRANSFERASE 2"/>
    <property type="match status" value="1"/>
</dbReference>
<keyword evidence="12" id="KW-1185">Reference proteome</keyword>